<evidence type="ECO:0000313" key="2">
    <source>
        <dbReference type="EMBL" id="NDL60410.1"/>
    </source>
</evidence>
<dbReference type="Gene3D" id="3.40.50.300">
    <property type="entry name" value="P-loop containing nucleotide triphosphate hydrolases"/>
    <property type="match status" value="1"/>
</dbReference>
<feature type="domain" description="AAA+ ATPase" evidence="1">
    <location>
        <begin position="260"/>
        <end position="411"/>
    </location>
</feature>
<evidence type="ECO:0000259" key="1">
    <source>
        <dbReference type="SMART" id="SM00382"/>
    </source>
</evidence>
<dbReference type="InterPro" id="IPR003593">
    <property type="entry name" value="AAA+_ATPase"/>
</dbReference>
<dbReference type="Proteomes" id="UP000460435">
    <property type="component" value="Unassembled WGS sequence"/>
</dbReference>
<dbReference type="AlphaFoldDB" id="A0A7K3MB84"/>
<name>A0A7K3MB84_9ACTN</name>
<dbReference type="InterPro" id="IPR018647">
    <property type="entry name" value="SLFN_3-like_DNA/RNA_helicase"/>
</dbReference>
<sequence length="629" mass="69762">MSAFRVSAEGLAALALEGTLAVRISEHVRYTTGARVSDAEMRSWDRSLPILARDLVDADLGAVEMLIEHRLPLTSKRVDVILAGTDPRTGDDSYVVVELKQWSSAEAWEDDDQLVLAEGTRGGPRLNPAIQVRGYCEHLIDFTASLNGQEGAVKGVVYLHNATDHGVQALFSLRQDEHSRMFTAQRRSEFLEYLRQHLDPSPGAPAADRLMASAIRPSRQLLAVAADEIKNREQFTLLSEQRLAYELVLHAVERAHRQDGKRVVVVRGGPGSGKSVIALSLLGELSRQGRTVIHATGSKSFTETLRRYAGKGSTRLKNLFKYFNSFMSIEPNSFDVLIADEAHRIRETSANRFTRAAERTGRPQVDELISVARVPVFLLDEHQVVKPGEIGSVEAIYEAARRRNLEVHPVDLEGQFRCGGSASYERWVRYLLGLDPGGPVAWEGDDRFEVQVADSPMELEAILAGKLDEGFSARMSAGFCWPWSDPRDDGTLVADVQIDDWARPWNAKSDRSVGGAPGRSYWATDPAGFGQVGCIYTAQGFEYDWSGVIIGPDLIARDGRLRTNRSANRDPSFRSRNAVSDEDFDRLVRHIYKVLLTRGMVGTVLYATDPETREFLAGLIEQARVRTSA</sequence>
<reference evidence="2 3" key="1">
    <citation type="submission" date="2019-11" db="EMBL/GenBank/DDBJ databases">
        <authorList>
            <person name="Li X.-J."/>
            <person name="Feng X.-M."/>
        </authorList>
    </citation>
    <scope>NUCLEOTIDE SEQUENCE [LARGE SCALE GENOMIC DNA]</scope>
    <source>
        <strain evidence="2 3">XMNu-373</strain>
    </source>
</reference>
<dbReference type="SMART" id="SM00382">
    <property type="entry name" value="AAA"/>
    <property type="match status" value="1"/>
</dbReference>
<dbReference type="CDD" id="cd00009">
    <property type="entry name" value="AAA"/>
    <property type="match status" value="1"/>
</dbReference>
<dbReference type="Pfam" id="PF09848">
    <property type="entry name" value="SLFN-g3_helicase"/>
    <property type="match status" value="1"/>
</dbReference>
<dbReference type="SUPFAM" id="SSF52540">
    <property type="entry name" value="P-loop containing nucleoside triphosphate hydrolases"/>
    <property type="match status" value="1"/>
</dbReference>
<keyword evidence="3" id="KW-1185">Reference proteome</keyword>
<evidence type="ECO:0000313" key="3">
    <source>
        <dbReference type="Proteomes" id="UP000460435"/>
    </source>
</evidence>
<dbReference type="InterPro" id="IPR027417">
    <property type="entry name" value="P-loop_NTPase"/>
</dbReference>
<gene>
    <name evidence="2" type="ORF">F7O44_25365</name>
</gene>
<protein>
    <submittedName>
        <fullName evidence="2">DUF2075 domain-containing protein</fullName>
    </submittedName>
</protein>
<organism evidence="2 3">
    <name type="scientific">Phytoactinopolyspora mesophila</name>
    <dbReference type="NCBI Taxonomy" id="2650750"/>
    <lineage>
        <taxon>Bacteria</taxon>
        <taxon>Bacillati</taxon>
        <taxon>Actinomycetota</taxon>
        <taxon>Actinomycetes</taxon>
        <taxon>Jiangellales</taxon>
        <taxon>Jiangellaceae</taxon>
        <taxon>Phytoactinopolyspora</taxon>
    </lineage>
</organism>
<accession>A0A7K3MB84</accession>
<comment type="caution">
    <text evidence="2">The sequence shown here is derived from an EMBL/GenBank/DDBJ whole genome shotgun (WGS) entry which is preliminary data.</text>
</comment>
<proteinExistence type="predicted"/>
<dbReference type="EMBL" id="WLZY01000011">
    <property type="protein sequence ID" value="NDL60410.1"/>
    <property type="molecule type" value="Genomic_DNA"/>
</dbReference>
<dbReference type="RefSeq" id="WP_162453109.1">
    <property type="nucleotide sequence ID" value="NZ_WLZY01000011.1"/>
</dbReference>